<evidence type="ECO:0000256" key="5">
    <source>
        <dbReference type="PIRSR" id="PIRSR017617-1"/>
    </source>
</evidence>
<keyword evidence="3" id="KW-0663">Pyridoxal phosphate</keyword>
<dbReference type="HOGENOM" id="CLU_029381_0_4_9"/>
<dbReference type="InterPro" id="IPR023603">
    <property type="entry name" value="Low_specificity_L-TA-like"/>
</dbReference>
<dbReference type="FunFam" id="3.40.640.10:FF:000030">
    <property type="entry name" value="Low-specificity L-threonine aldolase"/>
    <property type="match status" value="1"/>
</dbReference>
<gene>
    <name evidence="7" type="ordered locus">Halsa_2222</name>
</gene>
<dbReference type="OrthoDB" id="9774495at2"/>
<keyword evidence="8" id="KW-1185">Reference proteome</keyword>
<dbReference type="FunFam" id="3.90.1150.10:FF:000041">
    <property type="entry name" value="Low-specificity L-threonine aldolase"/>
    <property type="match status" value="1"/>
</dbReference>
<dbReference type="RefSeq" id="WP_013406697.1">
    <property type="nucleotide sequence ID" value="NC_014654.1"/>
</dbReference>
<dbReference type="SUPFAM" id="SSF53383">
    <property type="entry name" value="PLP-dependent transferases"/>
    <property type="match status" value="1"/>
</dbReference>
<dbReference type="InterPro" id="IPR015421">
    <property type="entry name" value="PyrdxlP-dep_Trfase_major"/>
</dbReference>
<dbReference type="eggNOG" id="COG2008">
    <property type="taxonomic scope" value="Bacteria"/>
</dbReference>
<dbReference type="KEGG" id="has:Halsa_2222"/>
<protein>
    <submittedName>
        <fullName evidence="7">Threonine aldolase</fullName>
        <ecNumber evidence="7">4.1.2.5</ecNumber>
    </submittedName>
</protein>
<sequence length="346" mass="37627">MEIKVDLFSDTGTRPSQDMRRFMAEAEVGDEQLGEDPSVNRLCRMAAEMMGKDEAIYLPSGLMANQISYAVHTNPGDEIIMDRTAHPIHYEAGAVAVISGASIKALAGEGGIFSAADLKAAIRGYDYHSPQTKVVSIEQTTNLGGGRIWPLERIAEIAKIAAANDLKMHMDGARMLNAAIAAGVAPLDYGQYFDSIWLDLSKGLGAPVGSVLAGSAEFIEKARFWKQRLGGAMRQAGIIAAGGIFALEHNVSRLKEDHEHAKMLAKTIDDQPGLEIDPDTVETNIVLFSVKDNKTELFADELLKQGIRVSRLNGKLRAVTHLDVGRDDIRFAVKNIEKIANQIFPE</sequence>
<evidence type="ECO:0000313" key="8">
    <source>
        <dbReference type="Proteomes" id="UP000007434"/>
    </source>
</evidence>
<comment type="similarity">
    <text evidence="2">Belongs to the threonine aldolase family.</text>
</comment>
<dbReference type="GO" id="GO:0006545">
    <property type="term" value="P:glycine biosynthetic process"/>
    <property type="evidence" value="ECO:0007669"/>
    <property type="project" value="TreeGrafter"/>
</dbReference>
<organism evidence="7 8">
    <name type="scientific">Halanaerobium hydrogeniformans</name>
    <name type="common">Halanaerobium sp. (strain sapolanicus)</name>
    <dbReference type="NCBI Taxonomy" id="656519"/>
    <lineage>
        <taxon>Bacteria</taxon>
        <taxon>Bacillati</taxon>
        <taxon>Bacillota</taxon>
        <taxon>Clostridia</taxon>
        <taxon>Halanaerobiales</taxon>
        <taxon>Halanaerobiaceae</taxon>
        <taxon>Halanaerobium</taxon>
    </lineage>
</organism>
<dbReference type="GO" id="GO:0005829">
    <property type="term" value="C:cytosol"/>
    <property type="evidence" value="ECO:0007669"/>
    <property type="project" value="TreeGrafter"/>
</dbReference>
<dbReference type="Gene3D" id="3.40.640.10">
    <property type="entry name" value="Type I PLP-dependent aspartate aminotransferase-like (Major domain)"/>
    <property type="match status" value="1"/>
</dbReference>
<dbReference type="GO" id="GO:0006567">
    <property type="term" value="P:L-threonine catabolic process"/>
    <property type="evidence" value="ECO:0007669"/>
    <property type="project" value="TreeGrafter"/>
</dbReference>
<dbReference type="AlphaFoldDB" id="E4RKB7"/>
<dbReference type="EMBL" id="CP002304">
    <property type="protein sequence ID" value="ADQ15630.1"/>
    <property type="molecule type" value="Genomic_DNA"/>
</dbReference>
<dbReference type="PIRSF" id="PIRSF017617">
    <property type="entry name" value="Thr_aldolase"/>
    <property type="match status" value="1"/>
</dbReference>
<name>E4RKB7_HALHG</name>
<dbReference type="Pfam" id="PF01212">
    <property type="entry name" value="Beta_elim_lyase"/>
    <property type="match status" value="1"/>
</dbReference>
<dbReference type="STRING" id="656519.Halsa_2222"/>
<dbReference type="GO" id="GO:0008732">
    <property type="term" value="F:L-allo-threonine aldolase activity"/>
    <property type="evidence" value="ECO:0007669"/>
    <property type="project" value="TreeGrafter"/>
</dbReference>
<evidence type="ECO:0000256" key="1">
    <source>
        <dbReference type="ARBA" id="ARBA00001933"/>
    </source>
</evidence>
<evidence type="ECO:0000313" key="7">
    <source>
        <dbReference type="EMBL" id="ADQ15630.1"/>
    </source>
</evidence>
<dbReference type="InterPro" id="IPR001597">
    <property type="entry name" value="ArAA_b-elim_lyase/Thr_aldolase"/>
</dbReference>
<evidence type="ECO:0000256" key="2">
    <source>
        <dbReference type="ARBA" id="ARBA00006966"/>
    </source>
</evidence>
<reference evidence="7 8" key="1">
    <citation type="submission" date="2010-11" db="EMBL/GenBank/DDBJ databases">
        <title>Complete sequence of Halanaerobium sp. sapolanicus.</title>
        <authorList>
            <consortium name="US DOE Joint Genome Institute"/>
            <person name="Lucas S."/>
            <person name="Copeland A."/>
            <person name="Lapidus A."/>
            <person name="Cheng J.-F."/>
            <person name="Bruce D."/>
            <person name="Goodwin L."/>
            <person name="Pitluck S."/>
            <person name="Davenport K."/>
            <person name="Detter J.C."/>
            <person name="Han C."/>
            <person name="Tapia R."/>
            <person name="Land M."/>
            <person name="Hauser L."/>
            <person name="Jeffries C."/>
            <person name="Kyrpides N."/>
            <person name="Ivanova N."/>
            <person name="Mikhailova N."/>
            <person name="Begemann M.B."/>
            <person name="Mormile M.R."/>
            <person name="Wall J.D."/>
            <person name="Elias D.A."/>
            <person name="Woyke T."/>
        </authorList>
    </citation>
    <scope>NUCLEOTIDE SEQUENCE [LARGE SCALE GENOMIC DNA]</scope>
    <source>
        <strain evidence="8">sapolanicus</strain>
    </source>
</reference>
<proteinExistence type="inferred from homology"/>
<evidence type="ECO:0000256" key="4">
    <source>
        <dbReference type="ARBA" id="ARBA00023239"/>
    </source>
</evidence>
<dbReference type="Gene3D" id="3.90.1150.10">
    <property type="entry name" value="Aspartate Aminotransferase, domain 1"/>
    <property type="match status" value="1"/>
</dbReference>
<dbReference type="PANTHER" id="PTHR48097">
    <property type="entry name" value="L-THREONINE ALDOLASE-RELATED"/>
    <property type="match status" value="1"/>
</dbReference>
<dbReference type="InterPro" id="IPR015422">
    <property type="entry name" value="PyrdxlP-dep_Trfase_small"/>
</dbReference>
<keyword evidence="4 7" id="KW-0456">Lyase</keyword>
<dbReference type="EC" id="4.1.2.5" evidence="7"/>
<feature type="domain" description="Aromatic amino acid beta-eliminating lyase/threonine aldolase" evidence="6">
    <location>
        <begin position="6"/>
        <end position="288"/>
    </location>
</feature>
<dbReference type="Proteomes" id="UP000007434">
    <property type="component" value="Chromosome"/>
</dbReference>
<dbReference type="InterPro" id="IPR015424">
    <property type="entry name" value="PyrdxlP-dep_Trfase"/>
</dbReference>
<accession>E4RKB7</accession>
<dbReference type="PANTHER" id="PTHR48097:SF9">
    <property type="entry name" value="L-THREONINE ALDOLASE"/>
    <property type="match status" value="1"/>
</dbReference>
<evidence type="ECO:0000259" key="6">
    <source>
        <dbReference type="Pfam" id="PF01212"/>
    </source>
</evidence>
<dbReference type="NCBIfam" id="NF041359">
    <property type="entry name" value="GntG_guanitoxin"/>
    <property type="match status" value="1"/>
</dbReference>
<comment type="cofactor">
    <cofactor evidence="1">
        <name>pyridoxal 5'-phosphate</name>
        <dbReference type="ChEBI" id="CHEBI:597326"/>
    </cofactor>
</comment>
<feature type="modified residue" description="N6-(pyridoxal phosphate)lysine" evidence="5">
    <location>
        <position position="202"/>
    </location>
</feature>
<reference evidence="7 8" key="2">
    <citation type="journal article" date="2011" name="J. Bacteriol.">
        <title>Complete Genome Sequence of the Haloalkaliphilic, Hydrogen Producing Halanaerobium hydrogenoformans.</title>
        <authorList>
            <person name="Brown S.D."/>
            <person name="Begemann M.B."/>
            <person name="Mormile M.R."/>
            <person name="Wall J.D."/>
            <person name="Han C.S."/>
            <person name="Goodwin L.A."/>
            <person name="Pitluck S."/>
            <person name="Land M.L."/>
            <person name="Hauser L.J."/>
            <person name="Elias D.A."/>
        </authorList>
    </citation>
    <scope>NUCLEOTIDE SEQUENCE [LARGE SCALE GENOMIC DNA]</scope>
    <source>
        <strain evidence="8">sapolanicus</strain>
    </source>
</reference>
<evidence type="ECO:0000256" key="3">
    <source>
        <dbReference type="ARBA" id="ARBA00022898"/>
    </source>
</evidence>